<evidence type="ECO:0000313" key="3">
    <source>
        <dbReference type="Proteomes" id="UP000287247"/>
    </source>
</evidence>
<reference evidence="3" key="1">
    <citation type="submission" date="2017-05" db="EMBL/GenBank/DDBJ databases">
        <title>Physiological properties and genetic analysis related to exopolysaccharide production of fresh-water unicellular cyanobacterium Aphanothece sacrum, Suizenji Nori, that has been cultured as a food source in Japan.</title>
        <authorList>
            <person name="Kanesaki Y."/>
            <person name="Yoshikawa S."/>
            <person name="Ohki K."/>
        </authorList>
    </citation>
    <scope>NUCLEOTIDE SEQUENCE [LARGE SCALE GENOMIC DNA]</scope>
    <source>
        <strain evidence="3">FPU1</strain>
    </source>
</reference>
<proteinExistence type="predicted"/>
<keyword evidence="1" id="KW-1133">Transmembrane helix</keyword>
<organism evidence="2 3">
    <name type="scientific">Aphanothece sacrum FPU1</name>
    <dbReference type="NCBI Taxonomy" id="1920663"/>
    <lineage>
        <taxon>Bacteria</taxon>
        <taxon>Bacillati</taxon>
        <taxon>Cyanobacteriota</taxon>
        <taxon>Cyanophyceae</taxon>
        <taxon>Oscillatoriophycideae</taxon>
        <taxon>Chroococcales</taxon>
        <taxon>Aphanothecaceae</taxon>
        <taxon>Aphanothece</taxon>
    </lineage>
</organism>
<accession>A0A401ICW3</accession>
<keyword evidence="1" id="KW-0472">Membrane</keyword>
<keyword evidence="1" id="KW-0812">Transmembrane</keyword>
<sequence>MNNNSEQERILRAKKQAKKVFLILLGFGLFLGVVVSIGVIQLMNKLGLTEKNNQTEIFKQKVE</sequence>
<protein>
    <submittedName>
        <fullName evidence="2">Penicillin binding protein</fullName>
    </submittedName>
</protein>
<name>A0A401ICW3_APHSA</name>
<dbReference type="EMBL" id="BDQK01000001">
    <property type="protein sequence ID" value="GBF79081.1"/>
    <property type="molecule type" value="Genomic_DNA"/>
</dbReference>
<feature type="transmembrane region" description="Helical" evidence="1">
    <location>
        <begin position="20"/>
        <end position="43"/>
    </location>
</feature>
<keyword evidence="3" id="KW-1185">Reference proteome</keyword>
<dbReference type="AlphaFoldDB" id="A0A401ICW3"/>
<dbReference type="Proteomes" id="UP000287247">
    <property type="component" value="Unassembled WGS sequence"/>
</dbReference>
<gene>
    <name evidence="2" type="ORF">AsFPU1_0473</name>
</gene>
<evidence type="ECO:0000256" key="1">
    <source>
        <dbReference type="SAM" id="Phobius"/>
    </source>
</evidence>
<evidence type="ECO:0000313" key="2">
    <source>
        <dbReference type="EMBL" id="GBF79081.1"/>
    </source>
</evidence>
<dbReference type="RefSeq" id="WP_124974608.1">
    <property type="nucleotide sequence ID" value="NZ_BDQK01000001.1"/>
</dbReference>
<comment type="caution">
    <text evidence="2">The sequence shown here is derived from an EMBL/GenBank/DDBJ whole genome shotgun (WGS) entry which is preliminary data.</text>
</comment>